<proteinExistence type="predicted"/>
<evidence type="ECO:0000313" key="2">
    <source>
        <dbReference type="Proteomes" id="UP000299102"/>
    </source>
</evidence>
<dbReference type="EMBL" id="BGZK01000180">
    <property type="protein sequence ID" value="GBP26373.1"/>
    <property type="molecule type" value="Genomic_DNA"/>
</dbReference>
<dbReference type="Proteomes" id="UP000299102">
    <property type="component" value="Unassembled WGS sequence"/>
</dbReference>
<evidence type="ECO:0000313" key="1">
    <source>
        <dbReference type="EMBL" id="GBP26373.1"/>
    </source>
</evidence>
<gene>
    <name evidence="1" type="ORF">EVAR_75505_1</name>
</gene>
<protein>
    <submittedName>
        <fullName evidence="1">Uncharacterized protein</fullName>
    </submittedName>
</protein>
<name>A0A4C1UIR8_EUMVA</name>
<keyword evidence="2" id="KW-1185">Reference proteome</keyword>
<organism evidence="1 2">
    <name type="scientific">Eumeta variegata</name>
    <name type="common">Bagworm moth</name>
    <name type="synonym">Eumeta japonica</name>
    <dbReference type="NCBI Taxonomy" id="151549"/>
    <lineage>
        <taxon>Eukaryota</taxon>
        <taxon>Metazoa</taxon>
        <taxon>Ecdysozoa</taxon>
        <taxon>Arthropoda</taxon>
        <taxon>Hexapoda</taxon>
        <taxon>Insecta</taxon>
        <taxon>Pterygota</taxon>
        <taxon>Neoptera</taxon>
        <taxon>Endopterygota</taxon>
        <taxon>Lepidoptera</taxon>
        <taxon>Glossata</taxon>
        <taxon>Ditrysia</taxon>
        <taxon>Tineoidea</taxon>
        <taxon>Psychidae</taxon>
        <taxon>Oiketicinae</taxon>
        <taxon>Eumeta</taxon>
    </lineage>
</organism>
<dbReference type="AlphaFoldDB" id="A0A4C1UIR8"/>
<sequence length="82" mass="8806">MTARHQAAISGSPETIRYRWAGAGGGEEVLSSAVGFGDARSSSSLLVAASVERCLCRWTISKVVAGLEECRPRVDARRRGRE</sequence>
<reference evidence="1 2" key="1">
    <citation type="journal article" date="2019" name="Commun. Biol.">
        <title>The bagworm genome reveals a unique fibroin gene that provides high tensile strength.</title>
        <authorList>
            <person name="Kono N."/>
            <person name="Nakamura H."/>
            <person name="Ohtoshi R."/>
            <person name="Tomita M."/>
            <person name="Numata K."/>
            <person name="Arakawa K."/>
        </authorList>
    </citation>
    <scope>NUCLEOTIDE SEQUENCE [LARGE SCALE GENOMIC DNA]</scope>
</reference>
<comment type="caution">
    <text evidence="1">The sequence shown here is derived from an EMBL/GenBank/DDBJ whole genome shotgun (WGS) entry which is preliminary data.</text>
</comment>
<accession>A0A4C1UIR8</accession>